<evidence type="ECO:0000256" key="1">
    <source>
        <dbReference type="SAM" id="SignalP"/>
    </source>
</evidence>
<name>A0A0S4JC88_BODSA</name>
<proteinExistence type="predicted"/>
<organism evidence="2 3">
    <name type="scientific">Bodo saltans</name>
    <name type="common">Flagellated protozoan</name>
    <dbReference type="NCBI Taxonomy" id="75058"/>
    <lineage>
        <taxon>Eukaryota</taxon>
        <taxon>Discoba</taxon>
        <taxon>Euglenozoa</taxon>
        <taxon>Kinetoplastea</taxon>
        <taxon>Metakinetoplastina</taxon>
        <taxon>Eubodonida</taxon>
        <taxon>Bodonidae</taxon>
        <taxon>Bodo</taxon>
    </lineage>
</organism>
<dbReference type="AlphaFoldDB" id="A0A0S4JC88"/>
<evidence type="ECO:0000313" key="3">
    <source>
        <dbReference type="Proteomes" id="UP000051952"/>
    </source>
</evidence>
<evidence type="ECO:0008006" key="4">
    <source>
        <dbReference type="Google" id="ProtNLM"/>
    </source>
</evidence>
<feature type="chain" id="PRO_5006622227" description="Membrane-associated protein" evidence="1">
    <location>
        <begin position="27"/>
        <end position="867"/>
    </location>
</feature>
<keyword evidence="3" id="KW-1185">Reference proteome</keyword>
<protein>
    <recommendedName>
        <fullName evidence="4">Membrane-associated protein</fullName>
    </recommendedName>
</protein>
<gene>
    <name evidence="2" type="ORF">BSAL_90845</name>
</gene>
<sequence>MASSFCYSVLCILLLTADIVNNWVDAVSIVNATGTVKVPCGDATTYGPEISVGTQFLLQNCDNNTLGTSLSLVLNESSPAALGGFSIVVRDSRRVGVVLGGSVVTDIINLSISIDNVTNDSDEQIVGSHVCSSVYCINLISVYVCRSLINASIFVSHITSYRNQPVVYIQNLHGNVSRLSAVFVDAVLVNNASVIGLDTIDGGIHASIITLDSMQQIISTDTTIAGFVMLLLTNAPAIFDTVVNVKNSSIDGATYLPICIVTIQQCEVIGGHMSVTDFRSEVAAYIVSALALTGSSASGGTTLAVSNFTSTSVSSSTSVVVLASSTLSEATVLLSMIYIITSTSASPSGTQVAALTIVTSTISNGTTLEISSFSAVSLSNATTAVILQSSTLREVTLLLSKASIVVPLSQSVTNVAAFSIFASTITGCNITFSRLTLTGIAVPMAILVIGVVLPPYVIKRTSLQSSNIVLTECLVASPFAAFVNVGSTDIVDVALTIHRTSTEGYVYAPQYFPVALSLSTATNLFISITNSSLAGAYPVISQDVNLVNLTAYISNSTLNCSSTGLMFSRPLAAIGFHNATIVDSRVMIADTDVIGMSTTPCAGQAVHLEQTTLTGCTISVVFNSVTLSGGLLLISECTLNHSNVDVSVSTNISVPAAFPTAVLIVNSSIITNGSHVVLYLPQEVVMTSSSASSGLVTLAALYFHNVVVEASSLEVLSRGSPYAAGASRLTWSSSCVSAVGIEAINGSSLVLGGESIAFQSSAFSGGVPTTIVISRVNISDSIAVLSAHDDSNIQIVNCRYIITAAGASDRFLKPLLVLSLPAVSLLGGTIEVNISTMDPTHLKCKVAICPHQHYRKSSSSQRVDHRG</sequence>
<reference evidence="3" key="1">
    <citation type="submission" date="2015-09" db="EMBL/GenBank/DDBJ databases">
        <authorList>
            <consortium name="Pathogen Informatics"/>
        </authorList>
    </citation>
    <scope>NUCLEOTIDE SEQUENCE [LARGE SCALE GENOMIC DNA]</scope>
    <source>
        <strain evidence="3">Lake Konstanz</strain>
    </source>
</reference>
<keyword evidence="1" id="KW-0732">Signal</keyword>
<dbReference type="VEuPathDB" id="TriTrypDB:BSAL_90845"/>
<dbReference type="Proteomes" id="UP000051952">
    <property type="component" value="Unassembled WGS sequence"/>
</dbReference>
<feature type="signal peptide" evidence="1">
    <location>
        <begin position="1"/>
        <end position="26"/>
    </location>
</feature>
<dbReference type="EMBL" id="CYKH01001199">
    <property type="protein sequence ID" value="CUG85831.1"/>
    <property type="molecule type" value="Genomic_DNA"/>
</dbReference>
<evidence type="ECO:0000313" key="2">
    <source>
        <dbReference type="EMBL" id="CUG85831.1"/>
    </source>
</evidence>
<accession>A0A0S4JC88</accession>